<protein>
    <submittedName>
        <fullName evidence="1">Uncharacterized protein</fullName>
    </submittedName>
</protein>
<comment type="caution">
    <text evidence="1">The sequence shown here is derived from an EMBL/GenBank/DDBJ whole genome shotgun (WGS) entry which is preliminary data.</text>
</comment>
<dbReference type="Proteomes" id="UP000827092">
    <property type="component" value="Unassembled WGS sequence"/>
</dbReference>
<sequence length="80" mass="9292">MNCYRKLRKDELKSLADELGLECVAGARVIDFKKFIEGSSIFNDDPDFVEIMATNIFQERSHDPMEPEKLKLKRVEAELE</sequence>
<reference evidence="1 2" key="1">
    <citation type="journal article" date="2022" name="Nat. Ecol. Evol.">
        <title>A masculinizing supergene underlies an exaggerated male reproductive morph in a spider.</title>
        <authorList>
            <person name="Hendrickx F."/>
            <person name="De Corte Z."/>
            <person name="Sonet G."/>
            <person name="Van Belleghem S.M."/>
            <person name="Kostlbacher S."/>
            <person name="Vangestel C."/>
        </authorList>
    </citation>
    <scope>NUCLEOTIDE SEQUENCE [LARGE SCALE GENOMIC DNA]</scope>
    <source>
        <strain evidence="1">W744_W776</strain>
    </source>
</reference>
<evidence type="ECO:0000313" key="2">
    <source>
        <dbReference type="Proteomes" id="UP000827092"/>
    </source>
</evidence>
<evidence type="ECO:0000313" key="1">
    <source>
        <dbReference type="EMBL" id="KAG8183453.1"/>
    </source>
</evidence>
<gene>
    <name evidence="1" type="ORF">JTE90_002835</name>
</gene>
<dbReference type="EMBL" id="JAFNEN010000416">
    <property type="protein sequence ID" value="KAG8183453.1"/>
    <property type="molecule type" value="Genomic_DNA"/>
</dbReference>
<dbReference type="AlphaFoldDB" id="A0AAV6UI79"/>
<accession>A0AAV6UI79</accession>
<keyword evidence="2" id="KW-1185">Reference proteome</keyword>
<organism evidence="1 2">
    <name type="scientific">Oedothorax gibbosus</name>
    <dbReference type="NCBI Taxonomy" id="931172"/>
    <lineage>
        <taxon>Eukaryota</taxon>
        <taxon>Metazoa</taxon>
        <taxon>Ecdysozoa</taxon>
        <taxon>Arthropoda</taxon>
        <taxon>Chelicerata</taxon>
        <taxon>Arachnida</taxon>
        <taxon>Araneae</taxon>
        <taxon>Araneomorphae</taxon>
        <taxon>Entelegynae</taxon>
        <taxon>Araneoidea</taxon>
        <taxon>Linyphiidae</taxon>
        <taxon>Erigoninae</taxon>
        <taxon>Oedothorax</taxon>
    </lineage>
</organism>
<name>A0AAV6UI79_9ARAC</name>
<proteinExistence type="predicted"/>